<gene>
    <name evidence="1" type="ORF">DmAi_02190</name>
</gene>
<protein>
    <submittedName>
        <fullName evidence="1">Uncharacterized protein</fullName>
    </submittedName>
</protein>
<keyword evidence="2" id="KW-1185">Reference proteome</keyword>
<proteinExistence type="predicted"/>
<organism evidence="1 2">
    <name type="scientific">Acetobacter persici</name>
    <dbReference type="NCBI Taxonomy" id="1076596"/>
    <lineage>
        <taxon>Bacteria</taxon>
        <taxon>Pseudomonadati</taxon>
        <taxon>Pseudomonadota</taxon>
        <taxon>Alphaproteobacteria</taxon>
        <taxon>Acetobacterales</taxon>
        <taxon>Acetobacteraceae</taxon>
        <taxon>Acetobacter</taxon>
    </lineage>
</organism>
<evidence type="ECO:0000313" key="2">
    <source>
        <dbReference type="Proteomes" id="UP000548726"/>
    </source>
</evidence>
<dbReference type="EMBL" id="BLJP01000001">
    <property type="protein sequence ID" value="GFE92160.1"/>
    <property type="molecule type" value="Genomic_DNA"/>
</dbReference>
<dbReference type="AlphaFoldDB" id="A0A6V8I3Q0"/>
<dbReference type="RefSeq" id="WP_086655420.1">
    <property type="nucleotide sequence ID" value="NZ_BLJP01000001.1"/>
</dbReference>
<name>A0A6V8I3Q0_9PROT</name>
<sequence length="203" mass="22044">MDFNDLIEIAAAPQKRASKVVDGIEHKMHEGAVMLAYAMHLLRTTSATHIWIHPDGEHGKRFDFVGSLARRGFKKSTSVGTTSYGGEYQNDNGWRITINPSSGKGDVVARVGRHTISAECKGGIINTRHSGQVSRLYKGLCETVGLLMASEHSGRQVAVVPYTDSTCRLAKRMVPRCNAAGIEIALINSLGEVIDITRSAIII</sequence>
<dbReference type="OrthoDB" id="5917027at2"/>
<accession>A0A6V8I3Q0</accession>
<dbReference type="Proteomes" id="UP000548726">
    <property type="component" value="Unassembled WGS sequence"/>
</dbReference>
<evidence type="ECO:0000313" key="1">
    <source>
        <dbReference type="EMBL" id="GFE92160.1"/>
    </source>
</evidence>
<reference evidence="1 2" key="1">
    <citation type="journal article" date="2020" name="Cell Rep.">
        <title>Local necrotic cells trigger systemic immune activation via gut microbiome dysbiosis in Drosophila.</title>
        <authorList>
            <person name="Kosakamoto H."/>
            <person name="Yamauchi T."/>
            <person name="Akuzawa-Tokita Y."/>
            <person name="Nishimura K."/>
            <person name="Soga T."/>
            <person name="Murakami T."/>
            <person name="Mori H."/>
            <person name="Yamamoto K."/>
            <person name="Miyazaki R."/>
            <person name="Koto A."/>
            <person name="Miura M."/>
            <person name="Obata F."/>
        </authorList>
    </citation>
    <scope>NUCLEOTIDE SEQUENCE [LARGE SCALE GENOMIC DNA]</scope>
    <source>
        <strain evidence="1 2">Ai</strain>
    </source>
</reference>
<comment type="caution">
    <text evidence="1">The sequence shown here is derived from an EMBL/GenBank/DDBJ whole genome shotgun (WGS) entry which is preliminary data.</text>
</comment>